<dbReference type="SUPFAM" id="SSF50044">
    <property type="entry name" value="SH3-domain"/>
    <property type="match status" value="1"/>
</dbReference>
<dbReference type="OrthoDB" id="10255964at2759"/>
<dbReference type="PROSITE" id="PS50002">
    <property type="entry name" value="SH3"/>
    <property type="match status" value="1"/>
</dbReference>
<feature type="compositionally biased region" description="Basic and acidic residues" evidence="8">
    <location>
        <begin position="186"/>
        <end position="199"/>
    </location>
</feature>
<dbReference type="Proteomes" id="UP000243876">
    <property type="component" value="Unassembled WGS sequence"/>
</dbReference>
<keyword evidence="5 7" id="KW-0728">SH3 domain</keyword>
<feature type="region of interest" description="Disordered" evidence="8">
    <location>
        <begin position="618"/>
        <end position="667"/>
    </location>
</feature>
<evidence type="ECO:0000256" key="6">
    <source>
        <dbReference type="ARBA" id="ARBA00022753"/>
    </source>
</evidence>
<dbReference type="Gene3D" id="2.30.30.40">
    <property type="entry name" value="SH3 Domains"/>
    <property type="match status" value="1"/>
</dbReference>
<feature type="compositionally biased region" description="Low complexity" evidence="8">
    <location>
        <begin position="253"/>
        <end position="269"/>
    </location>
</feature>
<evidence type="ECO:0000256" key="7">
    <source>
        <dbReference type="PROSITE-ProRule" id="PRU00192"/>
    </source>
</evidence>
<evidence type="ECO:0000256" key="1">
    <source>
        <dbReference type="ARBA" id="ARBA00004125"/>
    </source>
</evidence>
<dbReference type="FunFam" id="2.30.30.40:FF:000072">
    <property type="entry name" value="Unconventional Myosin IB"/>
    <property type="match status" value="1"/>
</dbReference>
<evidence type="ECO:0000259" key="9">
    <source>
        <dbReference type="PROSITE" id="PS50002"/>
    </source>
</evidence>
<evidence type="ECO:0000256" key="2">
    <source>
        <dbReference type="ARBA" id="ARBA00009666"/>
    </source>
</evidence>
<dbReference type="PANTHER" id="PTHR45929:SF3">
    <property type="entry name" value="JAK PATHWAY SIGNAL TRANSDUCTION ADAPTOR MOLECULE"/>
    <property type="match status" value="1"/>
</dbReference>
<dbReference type="GO" id="GO:0043130">
    <property type="term" value="F:ubiquitin binding"/>
    <property type="evidence" value="ECO:0007669"/>
    <property type="project" value="InterPro"/>
</dbReference>
<name>A0A0D6END7_SPOSA</name>
<dbReference type="Gene3D" id="1.20.5.1940">
    <property type="match status" value="1"/>
</dbReference>
<accession>A0A0D6END7</accession>
<reference evidence="12" key="1">
    <citation type="submission" date="2015-02" db="EMBL/GenBank/DDBJ databases">
        <authorList>
            <person name="Gon?alves P."/>
        </authorList>
    </citation>
    <scope>NUCLEOTIDE SEQUENCE [LARGE SCALE GENOMIC DNA]</scope>
</reference>
<evidence type="ECO:0000256" key="3">
    <source>
        <dbReference type="ARBA" id="ARBA00017923"/>
    </source>
</evidence>
<feature type="compositionally biased region" description="Gly residues" evidence="8">
    <location>
        <begin position="817"/>
        <end position="827"/>
    </location>
</feature>
<feature type="domain" description="SH3" evidence="9">
    <location>
        <begin position="273"/>
        <end position="332"/>
    </location>
</feature>
<evidence type="ECO:0000313" key="11">
    <source>
        <dbReference type="EMBL" id="CEQ41504.1"/>
    </source>
</evidence>
<dbReference type="Pfam" id="PF00018">
    <property type="entry name" value="SH3_1"/>
    <property type="match status" value="1"/>
</dbReference>
<dbReference type="PANTHER" id="PTHR45929">
    <property type="entry name" value="JAK PATHWAY SIGNAL TRANSDUCTION ADAPTOR MOLECULE"/>
    <property type="match status" value="1"/>
</dbReference>
<feature type="region of interest" description="Disordered" evidence="8">
    <location>
        <begin position="172"/>
        <end position="276"/>
    </location>
</feature>
<dbReference type="SMART" id="SM00288">
    <property type="entry name" value="VHS"/>
    <property type="match status" value="1"/>
</dbReference>
<protein>
    <recommendedName>
        <fullName evidence="3">Class E vacuolar protein-sorting machinery protein HSE1</fullName>
    </recommendedName>
    <alternativeName>
        <fullName evidence="4">Class E vacuolar protein-sorting machinery protein hse1</fullName>
    </alternativeName>
</protein>
<feature type="compositionally biased region" description="Low complexity" evidence="8">
    <location>
        <begin position="200"/>
        <end position="210"/>
    </location>
</feature>
<feature type="domain" description="VHS" evidence="10">
    <location>
        <begin position="46"/>
        <end position="176"/>
    </location>
</feature>
<comment type="similarity">
    <text evidence="2">Belongs to the STAM family.</text>
</comment>
<dbReference type="EMBL" id="CENE01000015">
    <property type="protein sequence ID" value="CEQ41504.1"/>
    <property type="molecule type" value="Genomic_DNA"/>
</dbReference>
<dbReference type="AlphaFoldDB" id="A0A0D6END7"/>
<dbReference type="InterPro" id="IPR008942">
    <property type="entry name" value="ENTH_VHS"/>
</dbReference>
<dbReference type="PROSITE" id="PS50179">
    <property type="entry name" value="VHS"/>
    <property type="match status" value="1"/>
</dbReference>
<dbReference type="Gene3D" id="1.25.40.90">
    <property type="match status" value="1"/>
</dbReference>
<dbReference type="Pfam" id="PF00790">
    <property type="entry name" value="VHS"/>
    <property type="match status" value="1"/>
</dbReference>
<dbReference type="SUPFAM" id="SSF48464">
    <property type="entry name" value="ENTH/VHS domain"/>
    <property type="match status" value="1"/>
</dbReference>
<feature type="compositionally biased region" description="Low complexity" evidence="8">
    <location>
        <begin position="621"/>
        <end position="635"/>
    </location>
</feature>
<evidence type="ECO:0000313" key="12">
    <source>
        <dbReference type="Proteomes" id="UP000243876"/>
    </source>
</evidence>
<keyword evidence="12" id="KW-1185">Reference proteome</keyword>
<feature type="compositionally biased region" description="Low complexity" evidence="8">
    <location>
        <begin position="680"/>
        <end position="693"/>
    </location>
</feature>
<dbReference type="GO" id="GO:0033565">
    <property type="term" value="C:ESCRT-0 complex"/>
    <property type="evidence" value="ECO:0007669"/>
    <property type="project" value="TreeGrafter"/>
</dbReference>
<feature type="region of interest" description="Disordered" evidence="8">
    <location>
        <begin position="680"/>
        <end position="839"/>
    </location>
</feature>
<dbReference type="InterPro" id="IPR001452">
    <property type="entry name" value="SH3_domain"/>
</dbReference>
<evidence type="ECO:0000256" key="4">
    <source>
        <dbReference type="ARBA" id="ARBA00018978"/>
    </source>
</evidence>
<dbReference type="PRINTS" id="PR00452">
    <property type="entry name" value="SH3DOMAIN"/>
</dbReference>
<feature type="compositionally biased region" description="Pro residues" evidence="8">
    <location>
        <begin position="636"/>
        <end position="653"/>
    </location>
</feature>
<evidence type="ECO:0000256" key="5">
    <source>
        <dbReference type="ARBA" id="ARBA00022443"/>
    </source>
</evidence>
<keyword evidence="6" id="KW-0967">Endosome</keyword>
<evidence type="ECO:0000256" key="8">
    <source>
        <dbReference type="SAM" id="MobiDB-lite"/>
    </source>
</evidence>
<dbReference type="PRINTS" id="PR00499">
    <property type="entry name" value="P67PHOX"/>
</dbReference>
<dbReference type="InterPro" id="IPR002014">
    <property type="entry name" value="VHS_dom"/>
</dbReference>
<comment type="subcellular location">
    <subcellularLocation>
        <location evidence="1">Endosome membrane</location>
        <topology evidence="1">Peripheral membrane protein</topology>
        <orientation evidence="1">Cytoplasmic side</orientation>
    </subcellularLocation>
</comment>
<dbReference type="SMART" id="SM00326">
    <property type="entry name" value="SH3"/>
    <property type="match status" value="1"/>
</dbReference>
<dbReference type="CDD" id="cd16978">
    <property type="entry name" value="VHS_HSE1"/>
    <property type="match status" value="1"/>
</dbReference>
<feature type="region of interest" description="Disordered" evidence="8">
    <location>
        <begin position="534"/>
        <end position="556"/>
    </location>
</feature>
<gene>
    <name evidence="11" type="primary">SPOSA6832_03237</name>
</gene>
<dbReference type="GO" id="GO:0010008">
    <property type="term" value="C:endosome membrane"/>
    <property type="evidence" value="ECO:0007669"/>
    <property type="project" value="UniProtKB-SubCell"/>
</dbReference>
<dbReference type="GO" id="GO:0035091">
    <property type="term" value="F:phosphatidylinositol binding"/>
    <property type="evidence" value="ECO:0007669"/>
    <property type="project" value="InterPro"/>
</dbReference>
<proteinExistence type="inferred from homology"/>
<feature type="compositionally biased region" description="Polar residues" evidence="8">
    <location>
        <begin position="233"/>
        <end position="249"/>
    </location>
</feature>
<feature type="compositionally biased region" description="Low complexity" evidence="8">
    <location>
        <begin position="779"/>
        <end position="812"/>
    </location>
</feature>
<dbReference type="InterPro" id="IPR036028">
    <property type="entry name" value="SH3-like_dom_sf"/>
</dbReference>
<dbReference type="GO" id="GO:0043328">
    <property type="term" value="P:protein transport to vacuole involved in ubiquitin-dependent protein catabolic process via the multivesicular body sorting pathway"/>
    <property type="evidence" value="ECO:0007669"/>
    <property type="project" value="TreeGrafter"/>
</dbReference>
<evidence type="ECO:0000259" key="10">
    <source>
        <dbReference type="PROSITE" id="PS50179"/>
    </source>
</evidence>
<feature type="compositionally biased region" description="Low complexity" evidence="8">
    <location>
        <begin position="828"/>
        <end position="839"/>
    </location>
</feature>
<feature type="non-terminal residue" evidence="11">
    <location>
        <position position="1"/>
    </location>
</feature>
<organism evidence="11 12">
    <name type="scientific">Sporidiobolus salmonicolor</name>
    <name type="common">Yeast-like fungus</name>
    <name type="synonym">Sporobolomyces salmonicolor</name>
    <dbReference type="NCBI Taxonomy" id="5005"/>
    <lineage>
        <taxon>Eukaryota</taxon>
        <taxon>Fungi</taxon>
        <taxon>Dikarya</taxon>
        <taxon>Basidiomycota</taxon>
        <taxon>Pucciniomycotina</taxon>
        <taxon>Microbotryomycetes</taxon>
        <taxon>Sporidiobolales</taxon>
        <taxon>Sporidiobolaceae</taxon>
        <taxon>Sporobolomyces</taxon>
    </lineage>
</organism>
<dbReference type="InterPro" id="IPR050670">
    <property type="entry name" value="STAM"/>
</dbReference>
<sequence>MFGKPNNPYEEIIGPFLLRTNSPRTTPLTLSLCVIVRGLRVNPAKATDEKQTEINWEIALTVWDKVNEDGEAGARNCVAALQKRLTHRSANVQLFSLTLAGALVNNCGPPLHREISGKAFTQTLIRLINDRTTHENVKKEALKNIEDWVKEHPNNSDFDLMGDTYETLKRQNHRFGSERQASPARASDDALRREEEELQRALAESAALADPMRGHPRSQPPSSYDSRKALPHQPSSSFHSQTNGRTSSPPHDAAFVPPSSSSAISAAAPQERRKPSRVKALFDFEGQTPEELPFRKGDVISVVECVYADWWKGELRGRVGIFPTNHVLEMRKQEELPEPDPRAQAREQEQEAEIFAQAAMVDRLLDLMRALSARGEDFADNDELTVREFAPRIAQRGWPLHSALRGLYQSRRLLTLLDKQDLYNSSMALRPKVVQLIRQYDQKQGPCHCFRFSSCLSRAHLLSMSCATTAELQAMDEKVNRARATYEQMTGEGRRGYEAAPQPQAYAQPNGYALSQQPPQPVQPAVDAYGRPYDLQVSGRSQPPQGHPSADLEEQQRREYELKWAEYERQLAEYNAQVAQHQQYYQQHQAAAGSSAPPRADTQAAPSYPPLQAQVLSQSYAAQQPPLSSHAAPSAASPPAPESAASPAPPPSSHPQAPQPVWDPQSSQWVWPQVAAVVQPAAPSVAPSSSSAYPPQPYPDPDPHPHPQDHLPPPHAAVYSSPPLRQAGPYGDGLAEQMSALSVQPPRGGSPALSPQRPHPHLPSPSPSQGYYVDPYPSQQQQQDEGQAAAWAAWHATQAQQQQQQQPQQQQQRPGLGVQGHAGGGSGSAAATAAAADAT</sequence>